<organism evidence="4 5">
    <name type="scientific">Aspergillus pseudonomiae</name>
    <dbReference type="NCBI Taxonomy" id="1506151"/>
    <lineage>
        <taxon>Eukaryota</taxon>
        <taxon>Fungi</taxon>
        <taxon>Dikarya</taxon>
        <taxon>Ascomycota</taxon>
        <taxon>Pezizomycotina</taxon>
        <taxon>Eurotiomycetes</taxon>
        <taxon>Eurotiomycetidae</taxon>
        <taxon>Eurotiales</taxon>
        <taxon>Aspergillaceae</taxon>
        <taxon>Aspergillus</taxon>
        <taxon>Aspergillus subgen. Circumdati</taxon>
    </lineage>
</organism>
<dbReference type="OrthoDB" id="4488565at2759"/>
<evidence type="ECO:0000313" key="5">
    <source>
        <dbReference type="Proteomes" id="UP000325579"/>
    </source>
</evidence>
<sequence length="397" mass="43426">MFLFIDPQILSLVLGGALALDNGTNALVNIASLVVGDANADTEARDKTPAYYTSTLSVNDAKRNESQEFIVSIHDAVNENGSEKYPLDVRMNCFVTKLEINDSANPPRAIGVGLLDGKYLYKASPLSSNGKAGVHCVVRGHHRSRVDLPGVGKNRQDQYEAMVQVHTPKDISSLKACPFRLHGQSDPCLTRWMKSVLGDRGIYSSSGVLTSMFYKSTATTSDEIDINLFSVFTCTALEAYPRNNAGTVTLRSADPLNPPEIMFNYFDTGIGDYRADLQAMYEALELGCRAFKHQLLPVSEVLPGANVTSQEDIETYIKDTAWGHPSMRTCPIGSDDGPMAVLDSKFRVRGVDRLRVVDGSAFPRIPGTFPALAIYTVAEKAADVIWSEINIPIEHTR</sequence>
<dbReference type="GeneID" id="43671701"/>
<dbReference type="PANTHER" id="PTHR11552">
    <property type="entry name" value="GLUCOSE-METHANOL-CHOLINE GMC OXIDOREDUCTASE"/>
    <property type="match status" value="1"/>
</dbReference>
<dbReference type="SUPFAM" id="SSF54373">
    <property type="entry name" value="FAD-linked reductases, C-terminal domain"/>
    <property type="match status" value="1"/>
</dbReference>
<dbReference type="InterPro" id="IPR012132">
    <property type="entry name" value="GMC_OxRdtase"/>
</dbReference>
<dbReference type="InterPro" id="IPR036188">
    <property type="entry name" value="FAD/NAD-bd_sf"/>
</dbReference>
<dbReference type="AlphaFoldDB" id="A0A5N7DHE5"/>
<reference evidence="4 5" key="1">
    <citation type="submission" date="2019-04" db="EMBL/GenBank/DDBJ databases">
        <authorList>
            <consortium name="DOE Joint Genome Institute"/>
            <person name="Mondo S."/>
            <person name="Kjaerbolling I."/>
            <person name="Vesth T."/>
            <person name="Frisvad J.C."/>
            <person name="Nybo J.L."/>
            <person name="Theobald S."/>
            <person name="Kildgaard S."/>
            <person name="Isbrandt T."/>
            <person name="Kuo A."/>
            <person name="Sato A."/>
            <person name="Lyhne E.K."/>
            <person name="Kogle M.E."/>
            <person name="Wiebenga A."/>
            <person name="Kun R.S."/>
            <person name="Lubbers R.J."/>
            <person name="Makela M.R."/>
            <person name="Barry K."/>
            <person name="Chovatia M."/>
            <person name="Clum A."/>
            <person name="Daum C."/>
            <person name="Haridas S."/>
            <person name="He G."/>
            <person name="LaButti K."/>
            <person name="Lipzen A."/>
            <person name="Riley R."/>
            <person name="Salamov A."/>
            <person name="Simmons B.A."/>
            <person name="Magnuson J.K."/>
            <person name="Henrissat B."/>
            <person name="Mortensen U.H."/>
            <person name="Larsen T.O."/>
            <person name="Devries R.P."/>
            <person name="Grigoriev I.V."/>
            <person name="Machida M."/>
            <person name="Baker S.E."/>
            <person name="Andersen M.R."/>
            <person name="Cantor M.N."/>
            <person name="Hua S.X."/>
        </authorList>
    </citation>
    <scope>NUCLEOTIDE SEQUENCE [LARGE SCALE GENOMIC DNA]</scope>
    <source>
        <strain evidence="4 5">CBS 119388</strain>
    </source>
</reference>
<proteinExistence type="inferred from homology"/>
<dbReference type="PANTHER" id="PTHR11552:SF100">
    <property type="entry name" value="DEHYDROGENASE, PUTATIVE (AFU_ORTHOLOGUE AFUA_5G00630)-RELATED"/>
    <property type="match status" value="1"/>
</dbReference>
<dbReference type="EMBL" id="ML736763">
    <property type="protein sequence ID" value="KAE8405068.1"/>
    <property type="molecule type" value="Genomic_DNA"/>
</dbReference>
<feature type="domain" description="Glucose-methanol-choline oxidoreductase C-terminal" evidence="3">
    <location>
        <begin position="244"/>
        <end position="378"/>
    </location>
</feature>
<evidence type="ECO:0000313" key="4">
    <source>
        <dbReference type="EMBL" id="KAE8405068.1"/>
    </source>
</evidence>
<evidence type="ECO:0000256" key="2">
    <source>
        <dbReference type="SAM" id="SignalP"/>
    </source>
</evidence>
<protein>
    <submittedName>
        <fullName evidence="4">GMC oxidoreductase-domain-containing protein</fullName>
    </submittedName>
</protein>
<dbReference type="InterPro" id="IPR007867">
    <property type="entry name" value="GMC_OxRtase_C"/>
</dbReference>
<dbReference type="Gene3D" id="3.50.50.60">
    <property type="entry name" value="FAD/NAD(P)-binding domain"/>
    <property type="match status" value="1"/>
</dbReference>
<feature type="signal peptide" evidence="2">
    <location>
        <begin position="1"/>
        <end position="19"/>
    </location>
</feature>
<dbReference type="GO" id="GO:0050660">
    <property type="term" value="F:flavin adenine dinucleotide binding"/>
    <property type="evidence" value="ECO:0007669"/>
    <property type="project" value="InterPro"/>
</dbReference>
<dbReference type="GO" id="GO:0016614">
    <property type="term" value="F:oxidoreductase activity, acting on CH-OH group of donors"/>
    <property type="evidence" value="ECO:0007669"/>
    <property type="project" value="InterPro"/>
</dbReference>
<evidence type="ECO:0000256" key="1">
    <source>
        <dbReference type="ARBA" id="ARBA00010790"/>
    </source>
</evidence>
<gene>
    <name evidence="4" type="ORF">BDV37DRAFT_282304</name>
</gene>
<keyword evidence="5" id="KW-1185">Reference proteome</keyword>
<accession>A0A5N7DHE5</accession>
<feature type="chain" id="PRO_5024925739" evidence="2">
    <location>
        <begin position="20"/>
        <end position="397"/>
    </location>
</feature>
<comment type="similarity">
    <text evidence="1">Belongs to the GMC oxidoreductase family.</text>
</comment>
<dbReference type="Gene3D" id="3.30.410.40">
    <property type="match status" value="1"/>
</dbReference>
<name>A0A5N7DHE5_9EURO</name>
<keyword evidence="2" id="KW-0732">Signal</keyword>
<dbReference type="Proteomes" id="UP000325579">
    <property type="component" value="Unassembled WGS sequence"/>
</dbReference>
<dbReference type="RefSeq" id="XP_031942387.1">
    <property type="nucleotide sequence ID" value="XM_032087010.1"/>
</dbReference>
<dbReference type="Pfam" id="PF05199">
    <property type="entry name" value="GMC_oxred_C"/>
    <property type="match status" value="1"/>
</dbReference>
<dbReference type="SUPFAM" id="SSF51905">
    <property type="entry name" value="FAD/NAD(P)-binding domain"/>
    <property type="match status" value="1"/>
</dbReference>
<evidence type="ECO:0000259" key="3">
    <source>
        <dbReference type="Pfam" id="PF05199"/>
    </source>
</evidence>